<evidence type="ECO:0000313" key="4">
    <source>
        <dbReference type="Proteomes" id="UP001156882"/>
    </source>
</evidence>
<gene>
    <name evidence="3" type="ORF">GCM10007874_47580</name>
</gene>
<feature type="transmembrane region" description="Helical" evidence="2">
    <location>
        <begin position="148"/>
        <end position="169"/>
    </location>
</feature>
<feature type="compositionally biased region" description="Low complexity" evidence="1">
    <location>
        <begin position="107"/>
        <end position="118"/>
    </location>
</feature>
<feature type="region of interest" description="Disordered" evidence="1">
    <location>
        <begin position="70"/>
        <end position="120"/>
    </location>
</feature>
<evidence type="ECO:0000256" key="2">
    <source>
        <dbReference type="SAM" id="Phobius"/>
    </source>
</evidence>
<protein>
    <submittedName>
        <fullName evidence="3">Uncharacterized protein</fullName>
    </submittedName>
</protein>
<feature type="compositionally biased region" description="Pro residues" evidence="1">
    <location>
        <begin position="240"/>
        <end position="253"/>
    </location>
</feature>
<sequence length="446" mass="47594">MSTDYFPPIQRAVQGLLPNTQETRSALYEKARTALLRQLNAADPALTPGQISRERGLLEEAIRRVEHHYDEAELTPEPMASERPAAPKPASTANDTALPEDDEVVAEEPSAAPASQPEGLPAFAERRAEKRRPQAPRRNASGGGLRRYAVMGLVGLLIVGGGAATALYLRSHDDKTVLVPAQPAPGPQAAAKPADPDPAKLNDRLGGEPDAPPPNQVAAATPTPTVQTRSITPEPEQTPASPPPTTAPAPLLPSAPTQAPEGQRARMLEEDPTAPMKGRVFEGTVNWRTESQASGTNGPLETVVVGELNFPDRKMKALLTLRRNSDPAFPAAFLLQIQMTVPPDYPNGNVGSLSGVNVKHAPQVTGTPLDGVLMKVTTGVFLMGIADPFNEKGRNAKMLQDNEWFDVLFAFDNGRRAVITFEKGPAGDKVFNDAMVAWNNGTAAIQ</sequence>
<feature type="region of interest" description="Disordered" evidence="1">
    <location>
        <begin position="178"/>
        <end position="271"/>
    </location>
</feature>
<keyword evidence="2" id="KW-0812">Transmembrane</keyword>
<dbReference type="Proteomes" id="UP001156882">
    <property type="component" value="Unassembled WGS sequence"/>
</dbReference>
<keyword evidence="4" id="KW-1185">Reference proteome</keyword>
<keyword evidence="2" id="KW-1133">Transmembrane helix</keyword>
<reference evidence="4" key="1">
    <citation type="journal article" date="2019" name="Int. J. Syst. Evol. Microbiol.">
        <title>The Global Catalogue of Microorganisms (GCM) 10K type strain sequencing project: providing services to taxonomists for standard genome sequencing and annotation.</title>
        <authorList>
            <consortium name="The Broad Institute Genomics Platform"/>
            <consortium name="The Broad Institute Genome Sequencing Center for Infectious Disease"/>
            <person name="Wu L."/>
            <person name="Ma J."/>
        </authorList>
    </citation>
    <scope>NUCLEOTIDE SEQUENCE [LARGE SCALE GENOMIC DNA]</scope>
    <source>
        <strain evidence="4">NBRC 101365</strain>
    </source>
</reference>
<proteinExistence type="predicted"/>
<organism evidence="3 4">
    <name type="scientific">Labrys miyagiensis</name>
    <dbReference type="NCBI Taxonomy" id="346912"/>
    <lineage>
        <taxon>Bacteria</taxon>
        <taxon>Pseudomonadati</taxon>
        <taxon>Pseudomonadota</taxon>
        <taxon>Alphaproteobacteria</taxon>
        <taxon>Hyphomicrobiales</taxon>
        <taxon>Xanthobacteraceae</taxon>
        <taxon>Labrys</taxon>
    </lineage>
</organism>
<feature type="compositionally biased region" description="Basic and acidic residues" evidence="1">
    <location>
        <begin position="194"/>
        <end position="207"/>
    </location>
</feature>
<feature type="compositionally biased region" description="Low complexity" evidence="1">
    <location>
        <begin position="216"/>
        <end position="239"/>
    </location>
</feature>
<keyword evidence="2" id="KW-0472">Membrane</keyword>
<evidence type="ECO:0000313" key="3">
    <source>
        <dbReference type="EMBL" id="GLS21741.1"/>
    </source>
</evidence>
<comment type="caution">
    <text evidence="3">The sequence shown here is derived from an EMBL/GenBank/DDBJ whole genome shotgun (WGS) entry which is preliminary data.</text>
</comment>
<evidence type="ECO:0000256" key="1">
    <source>
        <dbReference type="SAM" id="MobiDB-lite"/>
    </source>
</evidence>
<dbReference type="EMBL" id="BSPC01000054">
    <property type="protein sequence ID" value="GLS21741.1"/>
    <property type="molecule type" value="Genomic_DNA"/>
</dbReference>
<name>A0ABQ6CU19_9HYPH</name>
<accession>A0ABQ6CU19</accession>